<dbReference type="Pfam" id="PF00591">
    <property type="entry name" value="Glycos_transf_3"/>
    <property type="match status" value="1"/>
</dbReference>
<comment type="catalytic activity">
    <reaction evidence="4">
        <text>N-(5-phospho-beta-D-ribosyl)anthranilate + diphosphate = 5-phospho-alpha-D-ribose 1-diphosphate + anthranilate</text>
        <dbReference type="Rhea" id="RHEA:11768"/>
        <dbReference type="ChEBI" id="CHEBI:16567"/>
        <dbReference type="ChEBI" id="CHEBI:18277"/>
        <dbReference type="ChEBI" id="CHEBI:33019"/>
        <dbReference type="ChEBI" id="CHEBI:58017"/>
        <dbReference type="EC" id="2.4.2.18"/>
    </reaction>
</comment>
<keyword evidence="4" id="KW-0460">Magnesium</keyword>
<evidence type="ECO:0000256" key="4">
    <source>
        <dbReference type="HAMAP-Rule" id="MF_00211"/>
    </source>
</evidence>
<dbReference type="SUPFAM" id="SSF47648">
    <property type="entry name" value="Nucleoside phosphorylase/phosphoribosyltransferase N-terminal domain"/>
    <property type="match status" value="1"/>
</dbReference>
<dbReference type="PANTHER" id="PTHR43285">
    <property type="entry name" value="ANTHRANILATE PHOSPHORIBOSYLTRANSFERASE"/>
    <property type="match status" value="1"/>
</dbReference>
<evidence type="ECO:0000259" key="5">
    <source>
        <dbReference type="Pfam" id="PF00591"/>
    </source>
</evidence>
<dbReference type="GO" id="GO:0005829">
    <property type="term" value="C:cytosol"/>
    <property type="evidence" value="ECO:0007669"/>
    <property type="project" value="TreeGrafter"/>
</dbReference>
<feature type="binding site" evidence="4">
    <location>
        <position position="91"/>
    </location>
    <ligand>
        <name>Mg(2+)</name>
        <dbReference type="ChEBI" id="CHEBI:18420"/>
        <label>1</label>
    </ligand>
</feature>
<protein>
    <recommendedName>
        <fullName evidence="4">Anthranilate phosphoribosyltransferase</fullName>
        <ecNumber evidence="4">2.4.2.18</ecNumber>
    </recommendedName>
</protein>
<dbReference type="GO" id="GO:0000287">
    <property type="term" value="F:magnesium ion binding"/>
    <property type="evidence" value="ECO:0007669"/>
    <property type="project" value="UniProtKB-UniRule"/>
</dbReference>
<dbReference type="InterPro" id="IPR017459">
    <property type="entry name" value="Glycosyl_Trfase_fam3_N_dom"/>
</dbReference>
<feature type="binding site" evidence="4">
    <location>
        <position position="224"/>
    </location>
    <ligand>
        <name>Mg(2+)</name>
        <dbReference type="ChEBI" id="CHEBI:18420"/>
        <label>1</label>
    </ligand>
</feature>
<dbReference type="InterPro" id="IPR005940">
    <property type="entry name" value="Anthranilate_Pribosyl_Tfrase"/>
</dbReference>
<dbReference type="InterPro" id="IPR000312">
    <property type="entry name" value="Glycosyl_Trfase_fam3"/>
</dbReference>
<feature type="binding site" evidence="4">
    <location>
        <position position="224"/>
    </location>
    <ligand>
        <name>Mg(2+)</name>
        <dbReference type="ChEBI" id="CHEBI:18420"/>
        <label>2</label>
    </ligand>
</feature>
<feature type="binding site" evidence="4">
    <location>
        <position position="109"/>
    </location>
    <ligand>
        <name>anthranilate</name>
        <dbReference type="ChEBI" id="CHEBI:16567"/>
        <label>1</label>
    </ligand>
</feature>
<dbReference type="Proteomes" id="UP000245638">
    <property type="component" value="Unassembled WGS sequence"/>
</dbReference>
<feature type="binding site" evidence="4">
    <location>
        <begin position="89"/>
        <end position="92"/>
    </location>
    <ligand>
        <name>5-phospho-alpha-D-ribose 1-diphosphate</name>
        <dbReference type="ChEBI" id="CHEBI:58017"/>
    </ligand>
</feature>
<keyword evidence="4" id="KW-0479">Metal-binding</keyword>
<dbReference type="Gene3D" id="1.20.970.10">
    <property type="entry name" value="Transferase, Pyrimidine Nucleoside Phosphorylase, Chain C"/>
    <property type="match status" value="1"/>
</dbReference>
<feature type="binding site" evidence="4">
    <location>
        <begin position="82"/>
        <end position="83"/>
    </location>
    <ligand>
        <name>5-phospho-alpha-D-ribose 1-diphosphate</name>
        <dbReference type="ChEBI" id="CHEBI:58017"/>
    </ligand>
</feature>
<dbReference type="GO" id="GO:0000162">
    <property type="term" value="P:L-tryptophan biosynthetic process"/>
    <property type="evidence" value="ECO:0007669"/>
    <property type="project" value="UniProtKB-UniRule"/>
</dbReference>
<feature type="binding site" evidence="4">
    <location>
        <position position="79"/>
    </location>
    <ligand>
        <name>5-phospho-alpha-D-ribose 1-diphosphate</name>
        <dbReference type="ChEBI" id="CHEBI:58017"/>
    </ligand>
</feature>
<feature type="domain" description="Glycosyl transferase family 3" evidence="5">
    <location>
        <begin position="72"/>
        <end position="317"/>
    </location>
</feature>
<dbReference type="HAMAP" id="MF_00211">
    <property type="entry name" value="TrpD"/>
    <property type="match status" value="1"/>
</dbReference>
<feature type="binding site" evidence="4">
    <location>
        <position position="223"/>
    </location>
    <ligand>
        <name>Mg(2+)</name>
        <dbReference type="ChEBI" id="CHEBI:18420"/>
        <label>2</label>
    </ligand>
</feature>
<feature type="binding site" evidence="4">
    <location>
        <position position="118"/>
    </location>
    <ligand>
        <name>5-phospho-alpha-D-ribose 1-diphosphate</name>
        <dbReference type="ChEBI" id="CHEBI:58017"/>
    </ligand>
</feature>
<evidence type="ECO:0000256" key="2">
    <source>
        <dbReference type="ARBA" id="ARBA00022676"/>
    </source>
</evidence>
<keyword evidence="3 4" id="KW-0808">Transferase</keyword>
<evidence type="ECO:0000259" key="6">
    <source>
        <dbReference type="Pfam" id="PF02885"/>
    </source>
</evidence>
<dbReference type="NCBIfam" id="TIGR01245">
    <property type="entry name" value="trpD"/>
    <property type="match status" value="1"/>
</dbReference>
<evidence type="ECO:0000313" key="7">
    <source>
        <dbReference type="EMBL" id="PVU75939.1"/>
    </source>
</evidence>
<comment type="similarity">
    <text evidence="4">Belongs to the anthranilate phosphoribosyltransferase family.</text>
</comment>
<gene>
    <name evidence="4 7" type="primary">trpD</name>
    <name evidence="7" type="ORF">DDW13_04270</name>
</gene>
<feature type="domain" description="Glycosyl transferase family 3 N-terminal" evidence="6">
    <location>
        <begin position="4"/>
        <end position="66"/>
    </location>
</feature>
<proteinExistence type="inferred from homology"/>
<keyword evidence="2 4" id="KW-0328">Glycosyltransferase</keyword>
<organism evidence="7 8">
    <name type="scientific">Acidianus hospitalis</name>
    <dbReference type="NCBI Taxonomy" id="563177"/>
    <lineage>
        <taxon>Archaea</taxon>
        <taxon>Thermoproteota</taxon>
        <taxon>Thermoprotei</taxon>
        <taxon>Sulfolobales</taxon>
        <taxon>Sulfolobaceae</taxon>
        <taxon>Acidianus</taxon>
    </lineage>
</organism>
<keyword evidence="4" id="KW-0057">Aromatic amino acid biosynthesis</keyword>
<reference evidence="7 8" key="1">
    <citation type="journal article" date="2015" name="Appl. Environ. Microbiol.">
        <title>Nanoarchaeota, Their Sulfolobales Host, and Nanoarchaeota Virus Distribution across Yellowstone National Park Hot Springs.</title>
        <authorList>
            <person name="Munson-McGee J.H."/>
            <person name="Field E.K."/>
            <person name="Bateson M."/>
            <person name="Rooney C."/>
            <person name="Stepanauskas R."/>
            <person name="Young M.J."/>
        </authorList>
    </citation>
    <scope>NUCLEOTIDE SEQUENCE [LARGE SCALE GENOMIC DNA]</scope>
    <source>
        <strain evidence="7">SCGC AC-742_N10</strain>
    </source>
</reference>
<keyword evidence="4" id="KW-0822">Tryptophan biosynthesis</keyword>
<comment type="pathway">
    <text evidence="4">Amino-acid biosynthesis; L-tryptophan biosynthesis; L-tryptophan from chorismate: step 2/5.</text>
</comment>
<evidence type="ECO:0000256" key="3">
    <source>
        <dbReference type="ARBA" id="ARBA00022679"/>
    </source>
</evidence>
<dbReference type="GO" id="GO:0004048">
    <property type="term" value="F:anthranilate phosphoribosyltransferase activity"/>
    <property type="evidence" value="ECO:0007669"/>
    <property type="project" value="UniProtKB-UniRule"/>
</dbReference>
<dbReference type="Gene3D" id="3.40.1030.10">
    <property type="entry name" value="Nucleoside phosphorylase/phosphoribosyltransferase catalytic domain"/>
    <property type="match status" value="1"/>
</dbReference>
<dbReference type="UniPathway" id="UPA00035">
    <property type="reaction ID" value="UER00041"/>
</dbReference>
<dbReference type="PANTHER" id="PTHR43285:SF2">
    <property type="entry name" value="ANTHRANILATE PHOSPHORIBOSYLTRANSFERASE"/>
    <property type="match status" value="1"/>
</dbReference>
<keyword evidence="1 4" id="KW-0028">Amino-acid biosynthesis</keyword>
<feature type="binding site" evidence="4">
    <location>
        <position position="87"/>
    </location>
    <ligand>
        <name>5-phospho-alpha-D-ribose 1-diphosphate</name>
        <dbReference type="ChEBI" id="CHEBI:58017"/>
    </ligand>
</feature>
<dbReference type="EC" id="2.4.2.18" evidence="4"/>
<comment type="caution">
    <text evidence="7">The sequence shown here is derived from an EMBL/GenBank/DDBJ whole genome shotgun (WGS) entry which is preliminary data.</text>
</comment>
<comment type="subunit">
    <text evidence="4">Homodimer.</text>
</comment>
<dbReference type="InterPro" id="IPR036320">
    <property type="entry name" value="Glycosyl_Trfase_fam3_N_dom_sf"/>
</dbReference>
<feature type="binding site" evidence="4">
    <location>
        <position position="79"/>
    </location>
    <ligand>
        <name>anthranilate</name>
        <dbReference type="ChEBI" id="CHEBI:16567"/>
        <label>1</label>
    </ligand>
</feature>
<feature type="binding site" evidence="4">
    <location>
        <position position="164"/>
    </location>
    <ligand>
        <name>anthranilate</name>
        <dbReference type="ChEBI" id="CHEBI:16567"/>
        <label>2</label>
    </ligand>
</feature>
<evidence type="ECO:0000313" key="8">
    <source>
        <dbReference type="Proteomes" id="UP000245638"/>
    </source>
</evidence>
<dbReference type="Pfam" id="PF02885">
    <property type="entry name" value="Glycos_trans_3N"/>
    <property type="match status" value="1"/>
</dbReference>
<comment type="caution">
    <text evidence="4">Lacks conserved residue(s) required for the propagation of feature annotation.</text>
</comment>
<dbReference type="EMBL" id="QEFD01000128">
    <property type="protein sequence ID" value="PVU75939.1"/>
    <property type="molecule type" value="Genomic_DNA"/>
</dbReference>
<comment type="cofactor">
    <cofactor evidence="4">
        <name>Mg(2+)</name>
        <dbReference type="ChEBI" id="CHEBI:18420"/>
    </cofactor>
    <text evidence="4">Binds 2 magnesium ions per monomer.</text>
</comment>
<accession>A0A2T9X773</accession>
<dbReference type="AlphaFoldDB" id="A0A2T9X773"/>
<evidence type="ECO:0000256" key="1">
    <source>
        <dbReference type="ARBA" id="ARBA00022605"/>
    </source>
</evidence>
<feature type="binding site" evidence="4">
    <location>
        <begin position="106"/>
        <end position="114"/>
    </location>
    <ligand>
        <name>5-phospho-alpha-D-ribose 1-diphosphate</name>
        <dbReference type="ChEBI" id="CHEBI:58017"/>
    </ligand>
</feature>
<sequence>MNFKEILEKITDRQDLSTNEAELIANSIMKGEIPELVSAAILSSLKTKGEAPEEIIGFVRSMRANAVKVDLGDVVDTAGTGGDGLGTINVSTATAIVISQVCRVAKHGNRAASSKSGSADFLETIGYNINVTPEKAKELISKDNFVFLFAQLYHPAMKNVATVRKTLGIRTIFNFLGPLTNPAMAKKQVMGIFSKKFMDKIATAALSLSYDKLLIIHGEPGMDEVSPLGVTTIYEIKGNNIDKYEFNFAEIIKYKPKISELLANDSKESVIKVLRAFAGKDKAVEEFIKVNSAVALYSCDRVKDFKDGYEYSSQLISTSLNKLTDIISHNGNLNIFKNFMAMISDN</sequence>
<comment type="function">
    <text evidence="4">Catalyzes the transfer of the phosphoribosyl group of 5-phosphorylribose-1-pyrophosphate (PRPP) to anthranilate to yield N-(5'-phosphoribosyl)-anthranilate (PRA).</text>
</comment>
<dbReference type="SUPFAM" id="SSF52418">
    <property type="entry name" value="Nucleoside phosphorylase/phosphoribosyltransferase catalytic domain"/>
    <property type="match status" value="1"/>
</dbReference>
<name>A0A2T9X773_9CREN</name>
<dbReference type="InterPro" id="IPR035902">
    <property type="entry name" value="Nuc_phospho_transferase"/>
</dbReference>